<dbReference type="RefSeq" id="WP_070728722.1">
    <property type="nucleotide sequence ID" value="NZ_MDZB01000113.1"/>
</dbReference>
<organism evidence="2 3">
    <name type="scientific">Hymenobacter lapidarius</name>
    <dbReference type="NCBI Taxonomy" id="1908237"/>
    <lineage>
        <taxon>Bacteria</taxon>
        <taxon>Pseudomonadati</taxon>
        <taxon>Bacteroidota</taxon>
        <taxon>Cytophagia</taxon>
        <taxon>Cytophagales</taxon>
        <taxon>Hymenobacteraceae</taxon>
        <taxon>Hymenobacter</taxon>
    </lineage>
</organism>
<proteinExistence type="predicted"/>
<name>A0A1G1T1Y7_9BACT</name>
<accession>A0A1G1T1Y7</accession>
<dbReference type="EMBL" id="MDZB01000113">
    <property type="protein sequence ID" value="OGX84905.1"/>
    <property type="molecule type" value="Genomic_DNA"/>
</dbReference>
<protein>
    <submittedName>
        <fullName evidence="2">Uncharacterized protein</fullName>
    </submittedName>
</protein>
<evidence type="ECO:0000313" key="2">
    <source>
        <dbReference type="EMBL" id="OGX84905.1"/>
    </source>
</evidence>
<feature type="chain" id="PRO_5009578826" evidence="1">
    <location>
        <begin position="22"/>
        <end position="118"/>
    </location>
</feature>
<keyword evidence="3" id="KW-1185">Reference proteome</keyword>
<sequence length="118" mass="12630">MKIGKVLLPAVSILLFSFAVSGCKKCKGEEPRARITNNGTQKASVQVKTSGGNTVNINNVDPGTSSAYANYAPGQVTFTITVNNTNYVKTTDISTCYQYDISIDRSNVITVSGTDRND</sequence>
<gene>
    <name evidence="2" type="ORF">BEN47_15685</name>
</gene>
<keyword evidence="1" id="KW-0732">Signal</keyword>
<dbReference type="AlphaFoldDB" id="A0A1G1T1Y7"/>
<evidence type="ECO:0000256" key="1">
    <source>
        <dbReference type="SAM" id="SignalP"/>
    </source>
</evidence>
<dbReference type="PROSITE" id="PS51257">
    <property type="entry name" value="PROKAR_LIPOPROTEIN"/>
    <property type="match status" value="1"/>
</dbReference>
<reference evidence="2 3" key="1">
    <citation type="submission" date="2016-08" db="EMBL/GenBank/DDBJ databases">
        <title>Hymenobacter coccineus sp. nov., Hymenobacter lapidarius sp. nov. and Hymenobacter glacialis sp. nov., isolated from Antarctic soil.</title>
        <authorList>
            <person name="Sedlacek I."/>
            <person name="Kralova S."/>
            <person name="Kyrova K."/>
            <person name="Maslanova I."/>
            <person name="Stankova E."/>
            <person name="Vrbovska V."/>
            <person name="Nemec M."/>
            <person name="Bartak M."/>
            <person name="Svec P."/>
            <person name="Busse H.-J."/>
            <person name="Pantucek R."/>
        </authorList>
    </citation>
    <scope>NUCLEOTIDE SEQUENCE [LARGE SCALE GENOMIC DNA]</scope>
    <source>
        <strain evidence="2 3">CCM 8643</strain>
    </source>
</reference>
<evidence type="ECO:0000313" key="3">
    <source>
        <dbReference type="Proteomes" id="UP000176294"/>
    </source>
</evidence>
<comment type="caution">
    <text evidence="2">The sequence shown here is derived from an EMBL/GenBank/DDBJ whole genome shotgun (WGS) entry which is preliminary data.</text>
</comment>
<dbReference type="OrthoDB" id="883474at2"/>
<dbReference type="Proteomes" id="UP000176294">
    <property type="component" value="Unassembled WGS sequence"/>
</dbReference>
<feature type="signal peptide" evidence="1">
    <location>
        <begin position="1"/>
        <end position="21"/>
    </location>
</feature>